<evidence type="ECO:0000256" key="3">
    <source>
        <dbReference type="ARBA" id="ARBA00022692"/>
    </source>
</evidence>
<feature type="transmembrane region" description="Helical" evidence="7">
    <location>
        <begin position="80"/>
        <end position="98"/>
    </location>
</feature>
<keyword evidence="4 7" id="KW-1133">Transmembrane helix</keyword>
<dbReference type="GO" id="GO:0005332">
    <property type="term" value="F:gamma-aminobutyric acid:sodium:chloride symporter activity"/>
    <property type="evidence" value="ECO:0007669"/>
    <property type="project" value="TreeGrafter"/>
</dbReference>
<evidence type="ECO:0000256" key="1">
    <source>
        <dbReference type="ARBA" id="ARBA00004141"/>
    </source>
</evidence>
<comment type="caution">
    <text evidence="8">The sequence shown here is derived from an EMBL/GenBank/DDBJ whole genome shotgun (WGS) entry which is preliminary data.</text>
</comment>
<evidence type="ECO:0000256" key="7">
    <source>
        <dbReference type="SAM" id="Phobius"/>
    </source>
</evidence>
<dbReference type="GO" id="GO:0005886">
    <property type="term" value="C:plasma membrane"/>
    <property type="evidence" value="ECO:0007669"/>
    <property type="project" value="TreeGrafter"/>
</dbReference>
<dbReference type="Pfam" id="PF00209">
    <property type="entry name" value="SNF"/>
    <property type="match status" value="1"/>
</dbReference>
<dbReference type="PROSITE" id="PS50267">
    <property type="entry name" value="NA_NEUROTRAN_SYMP_3"/>
    <property type="match status" value="1"/>
</dbReference>
<sequence length="168" mass="19145">MAQKQGVAVESVVESGPGLAFIAYPQATAMMPFPQFWTICFFLMLLLLSVDTHFVTVECFTTTISDLFPKLLRKPGRHELLVLLVCSSFFLIHLLLVTEVKTHVSVRVLSNIYCKLNVFLNNAFSYRFILLQGGIYIFLLIDYYALNRVCHYFLALSECLALAWIFGM</sequence>
<keyword evidence="9" id="KW-1185">Reference proteome</keyword>
<evidence type="ECO:0000313" key="8">
    <source>
        <dbReference type="EMBL" id="TNN26217.1"/>
    </source>
</evidence>
<feature type="binding site" evidence="6">
    <location>
        <position position="51"/>
    </location>
    <ligand>
        <name>Na(+)</name>
        <dbReference type="ChEBI" id="CHEBI:29101"/>
        <label>1</label>
    </ligand>
</feature>
<name>A0A4Z2EBF6_9TELE</name>
<evidence type="ECO:0000256" key="2">
    <source>
        <dbReference type="ARBA" id="ARBA00022448"/>
    </source>
</evidence>
<evidence type="ECO:0000256" key="4">
    <source>
        <dbReference type="ARBA" id="ARBA00022989"/>
    </source>
</evidence>
<feature type="transmembrane region" description="Helical" evidence="7">
    <location>
        <begin position="124"/>
        <end position="142"/>
    </location>
</feature>
<accession>A0A4Z2EBF6</accession>
<dbReference type="PANTHER" id="PTHR11616">
    <property type="entry name" value="SODIUM/CHLORIDE DEPENDENT TRANSPORTER"/>
    <property type="match status" value="1"/>
</dbReference>
<gene>
    <name evidence="8" type="primary">SLC6A12_3</name>
    <name evidence="8" type="ORF">EYF80_063646</name>
</gene>
<dbReference type="GO" id="GO:0046872">
    <property type="term" value="F:metal ion binding"/>
    <property type="evidence" value="ECO:0007669"/>
    <property type="project" value="UniProtKB-KW"/>
</dbReference>
<organism evidence="8 9">
    <name type="scientific">Liparis tanakae</name>
    <name type="common">Tanaka's snailfish</name>
    <dbReference type="NCBI Taxonomy" id="230148"/>
    <lineage>
        <taxon>Eukaryota</taxon>
        <taxon>Metazoa</taxon>
        <taxon>Chordata</taxon>
        <taxon>Craniata</taxon>
        <taxon>Vertebrata</taxon>
        <taxon>Euteleostomi</taxon>
        <taxon>Actinopterygii</taxon>
        <taxon>Neopterygii</taxon>
        <taxon>Teleostei</taxon>
        <taxon>Neoteleostei</taxon>
        <taxon>Acanthomorphata</taxon>
        <taxon>Eupercaria</taxon>
        <taxon>Perciformes</taxon>
        <taxon>Cottioidei</taxon>
        <taxon>Cottales</taxon>
        <taxon>Liparidae</taxon>
        <taxon>Liparis</taxon>
    </lineage>
</organism>
<keyword evidence="5 7" id="KW-0472">Membrane</keyword>
<dbReference type="InterPro" id="IPR000175">
    <property type="entry name" value="Na/ntran_symport"/>
</dbReference>
<keyword evidence="6" id="KW-0479">Metal-binding</keyword>
<feature type="binding site" evidence="6">
    <location>
        <position position="48"/>
    </location>
    <ligand>
        <name>Na(+)</name>
        <dbReference type="ChEBI" id="CHEBI:29101"/>
        <label>1</label>
    </ligand>
</feature>
<keyword evidence="3 7" id="KW-0812">Transmembrane</keyword>
<dbReference type="InterPro" id="IPR037272">
    <property type="entry name" value="SNS_sf"/>
</dbReference>
<dbReference type="SUPFAM" id="SSF161070">
    <property type="entry name" value="SNF-like"/>
    <property type="match status" value="1"/>
</dbReference>
<reference evidence="8 9" key="1">
    <citation type="submission" date="2019-03" db="EMBL/GenBank/DDBJ databases">
        <title>First draft genome of Liparis tanakae, snailfish: a comprehensive survey of snailfish specific genes.</title>
        <authorList>
            <person name="Kim W."/>
            <person name="Song I."/>
            <person name="Jeong J.-H."/>
            <person name="Kim D."/>
            <person name="Kim S."/>
            <person name="Ryu S."/>
            <person name="Song J.Y."/>
            <person name="Lee S.K."/>
        </authorList>
    </citation>
    <scope>NUCLEOTIDE SEQUENCE [LARGE SCALE GENOMIC DNA]</scope>
    <source>
        <tissue evidence="8">Muscle</tissue>
    </source>
</reference>
<evidence type="ECO:0000256" key="6">
    <source>
        <dbReference type="PIRSR" id="PIRSR600175-1"/>
    </source>
</evidence>
<dbReference type="EMBL" id="SRLO01010713">
    <property type="protein sequence ID" value="TNN26217.1"/>
    <property type="molecule type" value="Genomic_DNA"/>
</dbReference>
<dbReference type="OrthoDB" id="8957774at2759"/>
<dbReference type="PANTHER" id="PTHR11616:SF237">
    <property type="entry name" value="TRANSPORTER"/>
    <property type="match status" value="1"/>
</dbReference>
<dbReference type="Proteomes" id="UP000314294">
    <property type="component" value="Unassembled WGS sequence"/>
</dbReference>
<keyword evidence="2" id="KW-0813">Transport</keyword>
<protein>
    <submittedName>
        <fullName evidence="8">Sodium-and chloride-dependent betaine transporter</fullName>
    </submittedName>
</protein>
<comment type="subcellular location">
    <subcellularLocation>
        <location evidence="1">Membrane</location>
        <topology evidence="1">Multi-pass membrane protein</topology>
    </subcellularLocation>
</comment>
<evidence type="ECO:0000313" key="9">
    <source>
        <dbReference type="Proteomes" id="UP000314294"/>
    </source>
</evidence>
<proteinExistence type="predicted"/>
<feature type="transmembrane region" description="Helical" evidence="7">
    <location>
        <begin position="149"/>
        <end position="167"/>
    </location>
</feature>
<feature type="transmembrane region" description="Helical" evidence="7">
    <location>
        <begin position="36"/>
        <end position="60"/>
    </location>
</feature>
<evidence type="ECO:0000256" key="5">
    <source>
        <dbReference type="ARBA" id="ARBA00023136"/>
    </source>
</evidence>
<dbReference type="AlphaFoldDB" id="A0A4Z2EBF6"/>
<keyword evidence="6" id="KW-0915">Sodium</keyword>